<evidence type="ECO:0000313" key="1">
    <source>
        <dbReference type="EMBL" id="GAA4332667.1"/>
    </source>
</evidence>
<reference evidence="2" key="1">
    <citation type="journal article" date="2019" name="Int. J. Syst. Evol. Microbiol.">
        <title>The Global Catalogue of Microorganisms (GCM) 10K type strain sequencing project: providing services to taxonomists for standard genome sequencing and annotation.</title>
        <authorList>
            <consortium name="The Broad Institute Genomics Platform"/>
            <consortium name="The Broad Institute Genome Sequencing Center for Infectious Disease"/>
            <person name="Wu L."/>
            <person name="Ma J."/>
        </authorList>
    </citation>
    <scope>NUCLEOTIDE SEQUENCE [LARGE SCALE GENOMIC DNA]</scope>
    <source>
        <strain evidence="2">JCM 17804</strain>
    </source>
</reference>
<sequence>MAWTGRCAAPLAALTGMRAGEEQNDFMILFDDYRKFGGTVAPHGSAVRHAVRARHAGPHRCSKGCRHPRCGMRCWRNSAPRGRLRLQPRPNSCNLASLPQMDVMNATQSPAPKTDLAVTHVLAQLLERLEHSAVPVGAEQYRSVVMHLVDEFRDVAPGDGLGKLLDAYPAAAEVYENLNYQHAGLCRSGLDAALAAELAAKSAIERARRRAEPDTAHGQG</sequence>
<dbReference type="Proteomes" id="UP001500975">
    <property type="component" value="Unassembled WGS sequence"/>
</dbReference>
<proteinExistence type="predicted"/>
<evidence type="ECO:0000313" key="2">
    <source>
        <dbReference type="Proteomes" id="UP001500975"/>
    </source>
</evidence>
<protein>
    <submittedName>
        <fullName evidence="1">Uncharacterized protein</fullName>
    </submittedName>
</protein>
<dbReference type="EMBL" id="BAABGJ010000007">
    <property type="protein sequence ID" value="GAA4332667.1"/>
    <property type="molecule type" value="Genomic_DNA"/>
</dbReference>
<name>A0ABP8H0K8_9BURK</name>
<comment type="caution">
    <text evidence="1">The sequence shown here is derived from an EMBL/GenBank/DDBJ whole genome shotgun (WGS) entry which is preliminary data.</text>
</comment>
<keyword evidence="2" id="KW-1185">Reference proteome</keyword>
<gene>
    <name evidence="1" type="ORF">GCM10023165_07370</name>
</gene>
<organism evidence="1 2">
    <name type="scientific">Variovorax defluvii</name>
    <dbReference type="NCBI Taxonomy" id="913761"/>
    <lineage>
        <taxon>Bacteria</taxon>
        <taxon>Pseudomonadati</taxon>
        <taxon>Pseudomonadota</taxon>
        <taxon>Betaproteobacteria</taxon>
        <taxon>Burkholderiales</taxon>
        <taxon>Comamonadaceae</taxon>
        <taxon>Variovorax</taxon>
    </lineage>
</organism>
<accession>A0ABP8H0K8</accession>